<feature type="domain" description="Response regulatory" evidence="3">
    <location>
        <begin position="8"/>
        <end position="124"/>
    </location>
</feature>
<dbReference type="EMBL" id="BAABLV010000008">
    <property type="protein sequence ID" value="GAA4891629.1"/>
    <property type="molecule type" value="Genomic_DNA"/>
</dbReference>
<dbReference type="InterPro" id="IPR001789">
    <property type="entry name" value="Sig_transdc_resp-reg_receiver"/>
</dbReference>
<comment type="caution">
    <text evidence="4">The sequence shown here is derived from an EMBL/GenBank/DDBJ whole genome shotgun (WGS) entry which is preliminary data.</text>
</comment>
<dbReference type="PANTHER" id="PTHR43214:SF42">
    <property type="entry name" value="TRANSCRIPTIONAL REGULATORY PROTEIN DESR"/>
    <property type="match status" value="1"/>
</dbReference>
<accession>A0ABP9F1T3</accession>
<evidence type="ECO:0000313" key="4">
    <source>
        <dbReference type="EMBL" id="GAA4891629.1"/>
    </source>
</evidence>
<dbReference type="SMART" id="SM00448">
    <property type="entry name" value="REC"/>
    <property type="match status" value="1"/>
</dbReference>
<evidence type="ECO:0000256" key="2">
    <source>
        <dbReference type="PROSITE-ProRule" id="PRU00169"/>
    </source>
</evidence>
<dbReference type="Proteomes" id="UP001501521">
    <property type="component" value="Unassembled WGS sequence"/>
</dbReference>
<evidence type="ECO:0000313" key="5">
    <source>
        <dbReference type="Proteomes" id="UP001501521"/>
    </source>
</evidence>
<feature type="modified residue" description="4-aspartylphosphate" evidence="2">
    <location>
        <position position="60"/>
    </location>
</feature>
<keyword evidence="1" id="KW-0238">DNA-binding</keyword>
<reference evidence="5" key="1">
    <citation type="journal article" date="2019" name="Int. J. Syst. Evol. Microbiol.">
        <title>The Global Catalogue of Microorganisms (GCM) 10K type strain sequencing project: providing services to taxonomists for standard genome sequencing and annotation.</title>
        <authorList>
            <consortium name="The Broad Institute Genomics Platform"/>
            <consortium name="The Broad Institute Genome Sequencing Center for Infectious Disease"/>
            <person name="Wu L."/>
            <person name="Ma J."/>
        </authorList>
    </citation>
    <scope>NUCLEOTIDE SEQUENCE [LARGE SCALE GENOMIC DNA]</scope>
    <source>
        <strain evidence="5">JCM 19125</strain>
    </source>
</reference>
<dbReference type="SUPFAM" id="SSF52172">
    <property type="entry name" value="CheY-like"/>
    <property type="match status" value="1"/>
</dbReference>
<dbReference type="InterPro" id="IPR000792">
    <property type="entry name" value="Tscrpt_reg_LuxR_C"/>
</dbReference>
<dbReference type="SMART" id="SM00421">
    <property type="entry name" value="HTH_LUXR"/>
    <property type="match status" value="1"/>
</dbReference>
<organism evidence="4 5">
    <name type="scientific">Tessaracoccus lubricantis</name>
    <dbReference type="NCBI Taxonomy" id="545543"/>
    <lineage>
        <taxon>Bacteria</taxon>
        <taxon>Bacillati</taxon>
        <taxon>Actinomycetota</taxon>
        <taxon>Actinomycetes</taxon>
        <taxon>Propionibacteriales</taxon>
        <taxon>Propionibacteriaceae</taxon>
        <taxon>Tessaracoccus</taxon>
    </lineage>
</organism>
<name>A0ABP9F1T3_9ACTN</name>
<dbReference type="Gene3D" id="1.10.10.10">
    <property type="entry name" value="Winged helix-like DNA-binding domain superfamily/Winged helix DNA-binding domain"/>
    <property type="match status" value="1"/>
</dbReference>
<gene>
    <name evidence="4" type="ORF">GCM10025789_05700</name>
</gene>
<proteinExistence type="predicted"/>
<dbReference type="PANTHER" id="PTHR43214">
    <property type="entry name" value="TWO-COMPONENT RESPONSE REGULATOR"/>
    <property type="match status" value="1"/>
</dbReference>
<dbReference type="InterPro" id="IPR016032">
    <property type="entry name" value="Sig_transdc_resp-reg_C-effctor"/>
</dbReference>
<keyword evidence="5" id="KW-1185">Reference proteome</keyword>
<sequence>MTHHPPIRVVALDDHDFILRSLGELSQLAHGELEMVGSFTDPDRLLAEVDGLRPSVAVVDLFLNGRICGHETIEALAAKGIWSIAFTAEHRRVPVMLAMQAGARGLVLKSDPVAALVQAIRDVADGGWSQSSVMAATLLQEAESVPSLSPQELHCLRLAGEGVPVKAIGRQFDPPISLSSVKTYLARAYEKYAAVGREVVNTTHAALETAGDGWFDV</sequence>
<dbReference type="RefSeq" id="WP_345578683.1">
    <property type="nucleotide sequence ID" value="NZ_BAABLV010000008.1"/>
</dbReference>
<dbReference type="InterPro" id="IPR011006">
    <property type="entry name" value="CheY-like_superfamily"/>
</dbReference>
<protein>
    <submittedName>
        <fullName evidence="4">Response regulator transcription factor</fullName>
    </submittedName>
</protein>
<evidence type="ECO:0000259" key="3">
    <source>
        <dbReference type="PROSITE" id="PS50110"/>
    </source>
</evidence>
<keyword evidence="2" id="KW-0597">Phosphoprotein</keyword>
<dbReference type="SUPFAM" id="SSF46894">
    <property type="entry name" value="C-terminal effector domain of the bipartite response regulators"/>
    <property type="match status" value="1"/>
</dbReference>
<dbReference type="InterPro" id="IPR039420">
    <property type="entry name" value="WalR-like"/>
</dbReference>
<evidence type="ECO:0000256" key="1">
    <source>
        <dbReference type="ARBA" id="ARBA00023125"/>
    </source>
</evidence>
<dbReference type="PROSITE" id="PS50110">
    <property type="entry name" value="RESPONSE_REGULATORY"/>
    <property type="match status" value="1"/>
</dbReference>
<dbReference type="Pfam" id="PF00072">
    <property type="entry name" value="Response_reg"/>
    <property type="match status" value="1"/>
</dbReference>
<dbReference type="InterPro" id="IPR036388">
    <property type="entry name" value="WH-like_DNA-bd_sf"/>
</dbReference>
<dbReference type="Gene3D" id="3.40.50.2300">
    <property type="match status" value="1"/>
</dbReference>